<dbReference type="AlphaFoldDB" id="A0A8X6G7T4"/>
<dbReference type="InterPro" id="IPR018544">
    <property type="entry name" value="KICS_2"/>
</dbReference>
<dbReference type="InterPro" id="IPR004875">
    <property type="entry name" value="DDE_SF_endonuclease_dom"/>
</dbReference>
<gene>
    <name evidence="5" type="primary">si:ch211-125a15.1</name>
    <name evidence="5" type="ORF">TNCT_430221</name>
</gene>
<dbReference type="OrthoDB" id="18134at2759"/>
<dbReference type="InterPro" id="IPR009057">
    <property type="entry name" value="Homeodomain-like_sf"/>
</dbReference>
<dbReference type="Gene3D" id="1.10.10.60">
    <property type="entry name" value="Homeodomain-like"/>
    <property type="match status" value="1"/>
</dbReference>
<dbReference type="GO" id="GO:0003677">
    <property type="term" value="F:DNA binding"/>
    <property type="evidence" value="ECO:0007669"/>
    <property type="project" value="UniProtKB-KW"/>
</dbReference>
<evidence type="ECO:0000256" key="3">
    <source>
        <dbReference type="SAM" id="MobiDB-lite"/>
    </source>
</evidence>
<evidence type="ECO:0000313" key="5">
    <source>
        <dbReference type="EMBL" id="GFQ98890.1"/>
    </source>
</evidence>
<evidence type="ECO:0000256" key="1">
    <source>
        <dbReference type="ARBA" id="ARBA00004123"/>
    </source>
</evidence>
<dbReference type="GO" id="GO:1904262">
    <property type="term" value="P:negative regulation of TORC1 signaling"/>
    <property type="evidence" value="ECO:0007669"/>
    <property type="project" value="TreeGrafter"/>
</dbReference>
<feature type="region of interest" description="Disordered" evidence="3">
    <location>
        <begin position="422"/>
        <end position="441"/>
    </location>
</feature>
<accession>A0A8X6G7T4</accession>
<dbReference type="GO" id="GO:0061462">
    <property type="term" value="P:protein localization to lysosome"/>
    <property type="evidence" value="ECO:0007669"/>
    <property type="project" value="TreeGrafter"/>
</dbReference>
<dbReference type="Pfam" id="PF09404">
    <property type="entry name" value="C12orf66_like"/>
    <property type="match status" value="2"/>
</dbReference>
<dbReference type="SUPFAM" id="SSF160651">
    <property type="entry name" value="FLJ32549 C-terminal domain-like"/>
    <property type="match status" value="1"/>
</dbReference>
<dbReference type="SMART" id="SM00674">
    <property type="entry name" value="CENPB"/>
    <property type="match status" value="1"/>
</dbReference>
<dbReference type="PANTHER" id="PTHR31581:SF1">
    <property type="entry name" value="KICSTOR SUBUNIT 2"/>
    <property type="match status" value="1"/>
</dbReference>
<dbReference type="SUPFAM" id="SSF158548">
    <property type="entry name" value="FLJ32549 domain-like"/>
    <property type="match status" value="1"/>
</dbReference>
<dbReference type="SUPFAM" id="SSF46689">
    <property type="entry name" value="Homeodomain-like"/>
    <property type="match status" value="1"/>
</dbReference>
<feature type="domain" description="HTH CENPB-type" evidence="4">
    <location>
        <begin position="1"/>
        <end position="67"/>
    </location>
</feature>
<dbReference type="InterPro" id="IPR038060">
    <property type="entry name" value="C12orf66-like_central_sf"/>
</dbReference>
<dbReference type="Pfam" id="PF03184">
    <property type="entry name" value="DDE_1"/>
    <property type="match status" value="1"/>
</dbReference>
<name>A0A8X6G7T4_TRICU</name>
<comment type="caution">
    <text evidence="5">The sequence shown here is derived from an EMBL/GenBank/DDBJ whole genome shotgun (WGS) entry which is preliminary data.</text>
</comment>
<dbReference type="PANTHER" id="PTHR31581">
    <property type="entry name" value="KICSTOR COMPLEX PROTEIN C12ORF66"/>
    <property type="match status" value="1"/>
</dbReference>
<keyword evidence="6" id="KW-1185">Reference proteome</keyword>
<keyword evidence="2" id="KW-0238">DNA-binding</keyword>
<reference evidence="5" key="1">
    <citation type="submission" date="2020-07" db="EMBL/GenBank/DDBJ databases">
        <title>Multicomponent nature underlies the extraordinary mechanical properties of spider dragline silk.</title>
        <authorList>
            <person name="Kono N."/>
            <person name="Nakamura H."/>
            <person name="Mori M."/>
            <person name="Yoshida Y."/>
            <person name="Ohtoshi R."/>
            <person name="Malay A.D."/>
            <person name="Moran D.A.P."/>
            <person name="Tomita M."/>
            <person name="Numata K."/>
            <person name="Arakawa K."/>
        </authorList>
    </citation>
    <scope>NUCLEOTIDE SEQUENCE</scope>
</reference>
<dbReference type="EMBL" id="BMAO01015037">
    <property type="protein sequence ID" value="GFQ98890.1"/>
    <property type="molecule type" value="Genomic_DNA"/>
</dbReference>
<evidence type="ECO:0000313" key="6">
    <source>
        <dbReference type="Proteomes" id="UP000887116"/>
    </source>
</evidence>
<dbReference type="GO" id="GO:0042149">
    <property type="term" value="P:cellular response to glucose starvation"/>
    <property type="evidence" value="ECO:0007669"/>
    <property type="project" value="TreeGrafter"/>
</dbReference>
<dbReference type="Gene3D" id="1.10.3450.30">
    <property type="match status" value="1"/>
</dbReference>
<sequence>MRTAKHEGLEAALLAWFKQARSENALISGPEMLERSNELAKQMGITFSANPGWLERFKKRNGIVFKNVCGAASLILPTMTADWFHSGLPLILEKYEAKDIFNAAKTGLFYCCLPNDTLSFKEQSCSGGELSKERITVFVGCNSNGSEKLPLFVIGKSLKSQCFKNVMTLPVEYTANEEARMIATVFTNWIVKLDERFLREKRKVAMIIDICPDPPNIALKAINLIFLPLYTSVLQPCDQGIIQNMKFFYRKQLLGKYLLAIEANEDFSIHLLDALHILHFAWNSVTPRTIEYCFHHAGFSKVSDSVHKMTDHAELVISKQQIILDNFFSLLGSFAFDKAKEYLDKERDVAAKNHTIAPFFSSALSALSTLATAEKNYANFVHFGSKGFLRKDSSLKSTYEALANEFQRLEEKHYITPVSTPTLSPTSSCRTPSPPSNLPSPVSACSEVSGSAASSLSNASSVRGSTYNYYGEDVLENLASHLSGQLLCYVRARMKALELYEKLYSMSSNKYMKFDLLLNIVTDIVKTNAKYFHHPLLSPLKSSFSFECESLAKLLEAEVHMQNWRFLPSLLCLHDAHSKLGAWVSVPKELKKSTANAYRAPPTTPLYNWLRTLKGELVSKFSLYFHEILSKQTIPVDMKSYCTKTSYDYFSKITSFQKRYDVACVAIVLDTNGLEDYAGHGYSYPEKVNEAPKGLDSFPPIVSYPPNCFSQEKYLLHWPSVVMIMNNKEQEIRNTDTSVSIFDSRMNATYFMAKIEARMTLVVIFETRKTERDSYIYRFMQSVCTQLRGNKLFSSLRSGSK</sequence>
<feature type="compositionally biased region" description="Low complexity" evidence="3">
    <location>
        <begin position="422"/>
        <end position="431"/>
    </location>
</feature>
<dbReference type="InterPro" id="IPR006600">
    <property type="entry name" value="HTH_CenpB_DNA-bd_dom"/>
</dbReference>
<dbReference type="Proteomes" id="UP000887116">
    <property type="component" value="Unassembled WGS sequence"/>
</dbReference>
<dbReference type="Pfam" id="PF03221">
    <property type="entry name" value="HTH_Tnp_Tc5"/>
    <property type="match status" value="1"/>
</dbReference>
<organism evidence="5 6">
    <name type="scientific">Trichonephila clavata</name>
    <name type="common">Joro spider</name>
    <name type="synonym">Nephila clavata</name>
    <dbReference type="NCBI Taxonomy" id="2740835"/>
    <lineage>
        <taxon>Eukaryota</taxon>
        <taxon>Metazoa</taxon>
        <taxon>Ecdysozoa</taxon>
        <taxon>Arthropoda</taxon>
        <taxon>Chelicerata</taxon>
        <taxon>Arachnida</taxon>
        <taxon>Araneae</taxon>
        <taxon>Araneomorphae</taxon>
        <taxon>Entelegynae</taxon>
        <taxon>Araneoidea</taxon>
        <taxon>Nephilidae</taxon>
        <taxon>Trichonephila</taxon>
    </lineage>
</organism>
<proteinExistence type="predicted"/>
<comment type="subcellular location">
    <subcellularLocation>
        <location evidence="1">Nucleus</location>
    </subcellularLocation>
</comment>
<protein>
    <submittedName>
        <fullName evidence="5">KICSTOR complex protein C12orf66 homolog</fullName>
    </submittedName>
</protein>
<dbReference type="PROSITE" id="PS51253">
    <property type="entry name" value="HTH_CENPB"/>
    <property type="match status" value="1"/>
</dbReference>
<evidence type="ECO:0000259" key="4">
    <source>
        <dbReference type="PROSITE" id="PS51253"/>
    </source>
</evidence>
<dbReference type="GO" id="GO:0005634">
    <property type="term" value="C:nucleus"/>
    <property type="evidence" value="ECO:0007669"/>
    <property type="project" value="UniProtKB-SubCell"/>
</dbReference>
<dbReference type="GO" id="GO:0034198">
    <property type="term" value="P:cellular response to amino acid starvation"/>
    <property type="evidence" value="ECO:0007669"/>
    <property type="project" value="TreeGrafter"/>
</dbReference>
<evidence type="ECO:0000256" key="2">
    <source>
        <dbReference type="ARBA" id="ARBA00023125"/>
    </source>
</evidence>